<dbReference type="InterPro" id="IPR029787">
    <property type="entry name" value="Nucleotide_cyclase"/>
</dbReference>
<dbReference type="InterPro" id="IPR043128">
    <property type="entry name" value="Rev_trsase/Diguanyl_cyclase"/>
</dbReference>
<dbReference type="RefSeq" id="WP_144838540.1">
    <property type="nucleotide sequence ID" value="NZ_JBHTKI010000022.1"/>
</dbReference>
<dbReference type="InterPro" id="IPR000014">
    <property type="entry name" value="PAS"/>
</dbReference>
<dbReference type="PANTHER" id="PTHR33121:SF79">
    <property type="entry name" value="CYCLIC DI-GMP PHOSPHODIESTERASE PDED-RELATED"/>
    <property type="match status" value="1"/>
</dbReference>
<proteinExistence type="predicted"/>
<dbReference type="CDD" id="cd01948">
    <property type="entry name" value="EAL"/>
    <property type="match status" value="1"/>
</dbReference>
<feature type="domain" description="GGDEF" evidence="3">
    <location>
        <begin position="267"/>
        <end position="401"/>
    </location>
</feature>
<sequence length="671" mass="76415">MKTLGRQTQELIEKLPDFVVVLNAAGIIMYSNQSWVDYCCDHQLSNSLWKTGSDCLENLVDDRNRERLKWSKNPDTGAVEDSFQPSSVVFKNFSIRSRQFPLEEGAAGIILYIHPLELLPFQSLTTASILENMTDAFYLLDRKMNFQYVNSNTESLLNVTKEELLGANIWTLFPQWTGTRSYANYNRAMQERVQIEYRDYHGPSDSWFAVRLVPVGEDGLAVYYQRTSNDVVIQQALTEYASTDYLTTWTNRRKFEENLEMLLKQDTPLSLLYINLDNFKHINNLYNHKTGDEVLKVLAKNLEKILKPYELAGRLDGDELVLLHLRKDGEELDDFPQKVKEVFAQAIILENSQVITVNASIGVSLYPQDSSNANELITFAETAMRNAKIQKGTSNSFFHSDMGTDLARRLLIERDLSGNLKAKGFHFVLQPQINCSTGETDGVEVLARWHHPKLGPLSPLEFIGIAEETGTISHLTKHLLNEVFSFLKYNHKLYHGVPRTAINITPSLLTSRLFFEDLFRLMDKYQISSDWIEIEITESEELTVSEVTLENLLACRARGISIALDDFGTGFSMLAYLMDFPIDKIKLDKSFISKIGFNLKSEAVVKSLIQFVKNIGCKLVAEGVESQAEAAFLEMNGCLIHQGYLYDRPLLPETFVKYYLSGDEYENSKSG</sequence>
<dbReference type="InterPro" id="IPR035965">
    <property type="entry name" value="PAS-like_dom_sf"/>
</dbReference>
<feature type="domain" description="EAL" evidence="2">
    <location>
        <begin position="409"/>
        <end position="663"/>
    </location>
</feature>
<gene>
    <name evidence="4" type="ORF">ACFQ1X_14370</name>
</gene>
<protein>
    <submittedName>
        <fullName evidence="4">Bifunctional diguanylate cyclase/phosphodiesterase</fullName>
    </submittedName>
</protein>
<dbReference type="SMART" id="SM00091">
    <property type="entry name" value="PAS"/>
    <property type="match status" value="2"/>
</dbReference>
<dbReference type="Pfam" id="PF00990">
    <property type="entry name" value="GGDEF"/>
    <property type="match status" value="1"/>
</dbReference>
<organism evidence="4 5">
    <name type="scientific">Metaplanococcus flavidus</name>
    <dbReference type="NCBI Taxonomy" id="569883"/>
    <lineage>
        <taxon>Bacteria</taxon>
        <taxon>Bacillati</taxon>
        <taxon>Bacillota</taxon>
        <taxon>Bacilli</taxon>
        <taxon>Bacillales</taxon>
        <taxon>Caryophanaceae</taxon>
        <taxon>Metaplanococcus</taxon>
    </lineage>
</organism>
<feature type="domain" description="PAS" evidence="1">
    <location>
        <begin position="122"/>
        <end position="166"/>
    </location>
</feature>
<dbReference type="PROSITE" id="PS50887">
    <property type="entry name" value="GGDEF"/>
    <property type="match status" value="1"/>
</dbReference>
<dbReference type="InterPro" id="IPR035919">
    <property type="entry name" value="EAL_sf"/>
</dbReference>
<keyword evidence="5" id="KW-1185">Reference proteome</keyword>
<dbReference type="PANTHER" id="PTHR33121">
    <property type="entry name" value="CYCLIC DI-GMP PHOSPHODIESTERASE PDEF"/>
    <property type="match status" value="1"/>
</dbReference>
<dbReference type="Gene3D" id="3.20.20.450">
    <property type="entry name" value="EAL domain"/>
    <property type="match status" value="1"/>
</dbReference>
<evidence type="ECO:0000259" key="3">
    <source>
        <dbReference type="PROSITE" id="PS50887"/>
    </source>
</evidence>
<dbReference type="InterPro" id="IPR050706">
    <property type="entry name" value="Cyclic-di-GMP_PDE-like"/>
</dbReference>
<dbReference type="Gene3D" id="3.30.70.270">
    <property type="match status" value="1"/>
</dbReference>
<dbReference type="PROSITE" id="PS50112">
    <property type="entry name" value="PAS"/>
    <property type="match status" value="1"/>
</dbReference>
<dbReference type="InterPro" id="IPR001633">
    <property type="entry name" value="EAL_dom"/>
</dbReference>
<dbReference type="Pfam" id="PF08448">
    <property type="entry name" value="PAS_4"/>
    <property type="match status" value="1"/>
</dbReference>
<dbReference type="Gene3D" id="3.30.450.20">
    <property type="entry name" value="PAS domain"/>
    <property type="match status" value="1"/>
</dbReference>
<evidence type="ECO:0000259" key="1">
    <source>
        <dbReference type="PROSITE" id="PS50112"/>
    </source>
</evidence>
<name>A0ABW3LEQ1_9BACL</name>
<dbReference type="Proteomes" id="UP001597109">
    <property type="component" value="Unassembled WGS sequence"/>
</dbReference>
<dbReference type="InterPro" id="IPR000160">
    <property type="entry name" value="GGDEF_dom"/>
</dbReference>
<evidence type="ECO:0000313" key="5">
    <source>
        <dbReference type="Proteomes" id="UP001597109"/>
    </source>
</evidence>
<dbReference type="SUPFAM" id="SSF55785">
    <property type="entry name" value="PYP-like sensor domain (PAS domain)"/>
    <property type="match status" value="1"/>
</dbReference>
<dbReference type="InterPro" id="IPR013656">
    <property type="entry name" value="PAS_4"/>
</dbReference>
<dbReference type="SMART" id="SM00267">
    <property type="entry name" value="GGDEF"/>
    <property type="match status" value="1"/>
</dbReference>
<accession>A0ABW3LEQ1</accession>
<dbReference type="EMBL" id="JBHTKI010000022">
    <property type="protein sequence ID" value="MFD1032622.1"/>
    <property type="molecule type" value="Genomic_DNA"/>
</dbReference>
<dbReference type="NCBIfam" id="TIGR00229">
    <property type="entry name" value="sensory_box"/>
    <property type="match status" value="1"/>
</dbReference>
<comment type="caution">
    <text evidence="4">The sequence shown here is derived from an EMBL/GenBank/DDBJ whole genome shotgun (WGS) entry which is preliminary data.</text>
</comment>
<dbReference type="CDD" id="cd00130">
    <property type="entry name" value="PAS"/>
    <property type="match status" value="1"/>
</dbReference>
<evidence type="ECO:0000259" key="2">
    <source>
        <dbReference type="PROSITE" id="PS50883"/>
    </source>
</evidence>
<dbReference type="Pfam" id="PF00563">
    <property type="entry name" value="EAL"/>
    <property type="match status" value="1"/>
</dbReference>
<dbReference type="PROSITE" id="PS50883">
    <property type="entry name" value="EAL"/>
    <property type="match status" value="1"/>
</dbReference>
<dbReference type="SMART" id="SM00052">
    <property type="entry name" value="EAL"/>
    <property type="match status" value="1"/>
</dbReference>
<dbReference type="NCBIfam" id="TIGR00254">
    <property type="entry name" value="GGDEF"/>
    <property type="match status" value="1"/>
</dbReference>
<dbReference type="SUPFAM" id="SSF141868">
    <property type="entry name" value="EAL domain-like"/>
    <property type="match status" value="1"/>
</dbReference>
<reference evidence="5" key="1">
    <citation type="journal article" date="2019" name="Int. J. Syst. Evol. Microbiol.">
        <title>The Global Catalogue of Microorganisms (GCM) 10K type strain sequencing project: providing services to taxonomists for standard genome sequencing and annotation.</title>
        <authorList>
            <consortium name="The Broad Institute Genomics Platform"/>
            <consortium name="The Broad Institute Genome Sequencing Center for Infectious Disease"/>
            <person name="Wu L."/>
            <person name="Ma J."/>
        </authorList>
    </citation>
    <scope>NUCLEOTIDE SEQUENCE [LARGE SCALE GENOMIC DNA]</scope>
    <source>
        <strain evidence="5">CCUG 56756</strain>
    </source>
</reference>
<evidence type="ECO:0000313" key="4">
    <source>
        <dbReference type="EMBL" id="MFD1032622.1"/>
    </source>
</evidence>
<dbReference type="CDD" id="cd01949">
    <property type="entry name" value="GGDEF"/>
    <property type="match status" value="1"/>
</dbReference>
<dbReference type="SUPFAM" id="SSF55073">
    <property type="entry name" value="Nucleotide cyclase"/>
    <property type="match status" value="1"/>
</dbReference>